<feature type="compositionally biased region" description="Polar residues" evidence="1">
    <location>
        <begin position="81"/>
        <end position="94"/>
    </location>
</feature>
<proteinExistence type="predicted"/>
<dbReference type="KEGG" id="som:SOMG_00373"/>
<feature type="region of interest" description="Disordered" evidence="1">
    <location>
        <begin position="1"/>
        <end position="29"/>
    </location>
</feature>
<keyword evidence="3" id="KW-1185">Reference proteome</keyword>
<protein>
    <submittedName>
        <fullName evidence="2">Schizosaccharomyces specific protein</fullName>
    </submittedName>
</protein>
<sequence length="102" mass="11599">MSYRRVPNKDLIPSISAPPFDPNDLKKSSVDTIPRVPVDDLKLPDPIEWSTINDLKKPYQEWKSKKEKEQSETLHRVAPGYSSSAPLLSTQTELSTKEFKTS</sequence>
<accession>A0AAE9WBK9</accession>
<dbReference type="EMBL" id="CP115611">
    <property type="protein sequence ID" value="WBW72237.1"/>
    <property type="molecule type" value="Genomic_DNA"/>
</dbReference>
<name>A0AAE9WBK9_9SCHI</name>
<feature type="region of interest" description="Disordered" evidence="1">
    <location>
        <begin position="63"/>
        <end position="102"/>
    </location>
</feature>
<dbReference type="Proteomes" id="UP001212411">
    <property type="component" value="Chromosome 1"/>
</dbReference>
<dbReference type="AlphaFoldDB" id="A0AAE9WBK9"/>
<reference evidence="2 3" key="1">
    <citation type="journal article" date="2023" name="G3 (Bethesda)">
        <title>A high-quality reference genome for the fission yeast Schizosaccharomyces osmophilus.</title>
        <authorList>
            <person name="Jia G.S."/>
            <person name="Zhang W.C."/>
            <person name="Liang Y."/>
            <person name="Liu X.H."/>
            <person name="Rhind N."/>
            <person name="Pidoux A."/>
            <person name="Brysch-Herzberg M."/>
            <person name="Du L.L."/>
        </authorList>
    </citation>
    <scope>NUCLEOTIDE SEQUENCE [LARGE SCALE GENOMIC DNA]</scope>
    <source>
        <strain evidence="2 3">CBS 15793</strain>
    </source>
</reference>
<dbReference type="RefSeq" id="XP_056036480.1">
    <property type="nucleotide sequence ID" value="XM_056179167.1"/>
</dbReference>
<gene>
    <name evidence="2" type="ORF">SOMG_00373</name>
</gene>
<dbReference type="GeneID" id="80873856"/>
<organism evidence="2 3">
    <name type="scientific">Schizosaccharomyces osmophilus</name>
    <dbReference type="NCBI Taxonomy" id="2545709"/>
    <lineage>
        <taxon>Eukaryota</taxon>
        <taxon>Fungi</taxon>
        <taxon>Dikarya</taxon>
        <taxon>Ascomycota</taxon>
        <taxon>Taphrinomycotina</taxon>
        <taxon>Schizosaccharomycetes</taxon>
        <taxon>Schizosaccharomycetales</taxon>
        <taxon>Schizosaccharomycetaceae</taxon>
        <taxon>Schizosaccharomyces</taxon>
    </lineage>
</organism>
<evidence type="ECO:0000256" key="1">
    <source>
        <dbReference type="SAM" id="MobiDB-lite"/>
    </source>
</evidence>
<evidence type="ECO:0000313" key="2">
    <source>
        <dbReference type="EMBL" id="WBW72237.1"/>
    </source>
</evidence>
<feature type="compositionally biased region" description="Basic and acidic residues" evidence="1">
    <location>
        <begin position="63"/>
        <end position="75"/>
    </location>
</feature>
<evidence type="ECO:0000313" key="3">
    <source>
        <dbReference type="Proteomes" id="UP001212411"/>
    </source>
</evidence>